<gene>
    <name evidence="2" type="ordered locus">Meso_0612</name>
</gene>
<dbReference type="HOGENOM" id="CLU_128148_0_0_5"/>
<protein>
    <submittedName>
        <fullName evidence="2">Tetratricopeptide TPR_2</fullName>
    </submittedName>
</protein>
<reference evidence="2" key="1">
    <citation type="submission" date="2006-06" db="EMBL/GenBank/DDBJ databases">
        <title>Complete sequence of chromosome of Chelativorans sp. BNC1.</title>
        <authorList>
            <consortium name="US DOE Joint Genome Institute"/>
            <person name="Copeland A."/>
            <person name="Lucas S."/>
            <person name="Lapidus A."/>
            <person name="Barry K."/>
            <person name="Detter J.C."/>
            <person name="Glavina del Rio T."/>
            <person name="Hammon N."/>
            <person name="Israni S."/>
            <person name="Dalin E."/>
            <person name="Tice H."/>
            <person name="Pitluck S."/>
            <person name="Chertkov O."/>
            <person name="Brettin T."/>
            <person name="Bruce D."/>
            <person name="Han C."/>
            <person name="Tapia R."/>
            <person name="Gilna P."/>
            <person name="Schmutz J."/>
            <person name="Larimer F."/>
            <person name="Land M."/>
            <person name="Hauser L."/>
            <person name="Kyrpides N."/>
            <person name="Mikhailova N."/>
            <person name="Richardson P."/>
        </authorList>
    </citation>
    <scope>NUCLEOTIDE SEQUENCE</scope>
    <source>
        <strain evidence="2">BNC1</strain>
    </source>
</reference>
<dbReference type="PROSITE" id="PS51257">
    <property type="entry name" value="PROKAR_LIPOPROTEIN"/>
    <property type="match status" value="1"/>
</dbReference>
<feature type="repeat" description="TPR" evidence="1">
    <location>
        <begin position="57"/>
        <end position="90"/>
    </location>
</feature>
<accession>Q11KR3</accession>
<dbReference type="Pfam" id="PF14559">
    <property type="entry name" value="TPR_19"/>
    <property type="match status" value="1"/>
</dbReference>
<dbReference type="EMBL" id="CP000390">
    <property type="protein sequence ID" value="ABG62012.1"/>
    <property type="molecule type" value="Genomic_DNA"/>
</dbReference>
<evidence type="ECO:0000313" key="2">
    <source>
        <dbReference type="EMBL" id="ABG62012.1"/>
    </source>
</evidence>
<dbReference type="PROSITE" id="PS50005">
    <property type="entry name" value="TPR"/>
    <property type="match status" value="2"/>
</dbReference>
<dbReference type="SMART" id="SM00028">
    <property type="entry name" value="TPR"/>
    <property type="match status" value="3"/>
</dbReference>
<dbReference type="InterPro" id="IPR019734">
    <property type="entry name" value="TPR_rpt"/>
</dbReference>
<name>Q11KR3_CHESB</name>
<keyword evidence="1" id="KW-0802">TPR repeat</keyword>
<proteinExistence type="predicted"/>
<dbReference type="InterPro" id="IPR011990">
    <property type="entry name" value="TPR-like_helical_dom_sf"/>
</dbReference>
<dbReference type="SUPFAM" id="SSF48452">
    <property type="entry name" value="TPR-like"/>
    <property type="match status" value="1"/>
</dbReference>
<dbReference type="AlphaFoldDB" id="Q11KR3"/>
<organism evidence="2">
    <name type="scientific">Chelativorans sp. (strain BNC1)</name>
    <dbReference type="NCBI Taxonomy" id="266779"/>
    <lineage>
        <taxon>Bacteria</taxon>
        <taxon>Pseudomonadati</taxon>
        <taxon>Pseudomonadota</taxon>
        <taxon>Alphaproteobacteria</taxon>
        <taxon>Hyphomicrobiales</taxon>
        <taxon>Phyllobacteriaceae</taxon>
        <taxon>Chelativorans</taxon>
    </lineage>
</organism>
<feature type="repeat" description="TPR" evidence="1">
    <location>
        <begin position="91"/>
        <end position="124"/>
    </location>
</feature>
<dbReference type="STRING" id="266779.Meso_0612"/>
<sequence length="171" mass="18432" precursor="true">MRSSNMHFGGNSRFPARLIRTVSFALGTSLLVAGCQTSSLDASMGMESGKTRSGGVAGDDLSVGKAHFRDGNYGLAEAHFRKAVELQPDDAEAWLGLAATYDQLGRFDLADRAYEELLGLAGRRPRIINNIGYSHLLRGDRKRARELLMEANAALPGDPVVQANLALLNKS</sequence>
<evidence type="ECO:0000256" key="1">
    <source>
        <dbReference type="PROSITE-ProRule" id="PRU00339"/>
    </source>
</evidence>
<dbReference type="KEGG" id="mes:Meso_0612"/>
<dbReference type="Gene3D" id="1.25.40.10">
    <property type="entry name" value="Tetratricopeptide repeat domain"/>
    <property type="match status" value="1"/>
</dbReference>
<dbReference type="eggNOG" id="COG3063">
    <property type="taxonomic scope" value="Bacteria"/>
</dbReference>